<dbReference type="PROSITE" id="PS50943">
    <property type="entry name" value="HTH_CROC1"/>
    <property type="match status" value="1"/>
</dbReference>
<keyword evidence="3" id="KW-0804">Transcription</keyword>
<comment type="caution">
    <text evidence="5">The sequence shown here is derived from an EMBL/GenBank/DDBJ whole genome shotgun (WGS) entry which is preliminary data.</text>
</comment>
<dbReference type="Proteomes" id="UP000886667">
    <property type="component" value="Unassembled WGS sequence"/>
</dbReference>
<dbReference type="Gene3D" id="1.10.260.40">
    <property type="entry name" value="lambda repressor-like DNA-binding domains"/>
    <property type="match status" value="1"/>
</dbReference>
<keyword evidence="2" id="KW-0238">DNA-binding</keyword>
<evidence type="ECO:0000256" key="2">
    <source>
        <dbReference type="ARBA" id="ARBA00023125"/>
    </source>
</evidence>
<dbReference type="PANTHER" id="PTHR36511:SF4">
    <property type="entry name" value="ANTITOXIN MQSA"/>
    <property type="match status" value="1"/>
</dbReference>
<evidence type="ECO:0000313" key="6">
    <source>
        <dbReference type="Proteomes" id="UP000886667"/>
    </source>
</evidence>
<dbReference type="Pfam" id="PF01381">
    <property type="entry name" value="HTH_3"/>
    <property type="match status" value="1"/>
</dbReference>
<dbReference type="InterPro" id="IPR010982">
    <property type="entry name" value="Lambda_DNA-bd_dom_sf"/>
</dbReference>
<dbReference type="SUPFAM" id="SSF47413">
    <property type="entry name" value="lambda repressor-like DNA-binding domains"/>
    <property type="match status" value="1"/>
</dbReference>
<gene>
    <name evidence="5" type="ORF">JAZ07_06305</name>
</gene>
<sequence>MSKAFTEISEGLKDAAAHAKGEKSEVLEHTPEVLNVRAIRKKTGMSQQRFCATFGISLGTLRHWEQGLRSPRGAARVLLKVVENNPQAVIKAVSE</sequence>
<feature type="domain" description="HTH cro/C1-type" evidence="4">
    <location>
        <begin position="36"/>
        <end position="71"/>
    </location>
</feature>
<accession>A0A9E4KAN8</accession>
<dbReference type="GO" id="GO:0003677">
    <property type="term" value="F:DNA binding"/>
    <property type="evidence" value="ECO:0007669"/>
    <property type="project" value="UniProtKB-KW"/>
</dbReference>
<evidence type="ECO:0000313" key="5">
    <source>
        <dbReference type="EMBL" id="MCG7945946.1"/>
    </source>
</evidence>
<evidence type="ECO:0000259" key="4">
    <source>
        <dbReference type="PROSITE" id="PS50943"/>
    </source>
</evidence>
<organism evidence="5 6">
    <name type="scientific">Candidatus Thiodiazotropha taylori</name>
    <dbReference type="NCBI Taxonomy" id="2792791"/>
    <lineage>
        <taxon>Bacteria</taxon>
        <taxon>Pseudomonadati</taxon>
        <taxon>Pseudomonadota</taxon>
        <taxon>Gammaproteobacteria</taxon>
        <taxon>Chromatiales</taxon>
        <taxon>Sedimenticolaceae</taxon>
        <taxon>Candidatus Thiodiazotropha</taxon>
    </lineage>
</organism>
<dbReference type="PANTHER" id="PTHR36511">
    <property type="entry name" value="MERR FAMILY BACTERIAL REGULATORY PROTEIN"/>
    <property type="match status" value="1"/>
</dbReference>
<evidence type="ECO:0000256" key="1">
    <source>
        <dbReference type="ARBA" id="ARBA00023015"/>
    </source>
</evidence>
<reference evidence="5" key="1">
    <citation type="journal article" date="2021" name="Proc. Natl. Acad. Sci. U.S.A.">
        <title>Global biogeography of chemosynthetic symbionts reveals both localized and globally distributed symbiont groups. .</title>
        <authorList>
            <person name="Osvatic J.T."/>
            <person name="Wilkins L.G.E."/>
            <person name="Leibrecht L."/>
            <person name="Leray M."/>
            <person name="Zauner S."/>
            <person name="Polzin J."/>
            <person name="Camacho Y."/>
            <person name="Gros O."/>
            <person name="van Gils J.A."/>
            <person name="Eisen J.A."/>
            <person name="Petersen J.M."/>
            <person name="Yuen B."/>
        </authorList>
    </citation>
    <scope>NUCLEOTIDE SEQUENCE</scope>
    <source>
        <strain evidence="5">MAGclacostrist064TRANS</strain>
    </source>
</reference>
<dbReference type="CDD" id="cd00093">
    <property type="entry name" value="HTH_XRE"/>
    <property type="match status" value="1"/>
</dbReference>
<dbReference type="InterPro" id="IPR052359">
    <property type="entry name" value="HTH-type_reg/antitoxin"/>
</dbReference>
<protein>
    <submittedName>
        <fullName evidence="5">Helix-turn-helix domain-containing protein</fullName>
    </submittedName>
</protein>
<proteinExistence type="predicted"/>
<dbReference type="EMBL" id="JAEPCM010000209">
    <property type="protein sequence ID" value="MCG7945946.1"/>
    <property type="molecule type" value="Genomic_DNA"/>
</dbReference>
<keyword evidence="1" id="KW-0805">Transcription regulation</keyword>
<dbReference type="AlphaFoldDB" id="A0A9E4KAN8"/>
<name>A0A9E4KAN8_9GAMM</name>
<dbReference type="InterPro" id="IPR001387">
    <property type="entry name" value="Cro/C1-type_HTH"/>
</dbReference>
<evidence type="ECO:0000256" key="3">
    <source>
        <dbReference type="ARBA" id="ARBA00023163"/>
    </source>
</evidence>